<dbReference type="Gene3D" id="3.30.200.20">
    <property type="entry name" value="Phosphorylase Kinase, domain 1"/>
    <property type="match status" value="1"/>
</dbReference>
<dbReference type="GeneID" id="73045485"/>
<proteinExistence type="predicted"/>
<dbReference type="PIRSF" id="PIRSF006221">
    <property type="entry name" value="Ketosamine-3-kinase"/>
    <property type="match status" value="1"/>
</dbReference>
<keyword evidence="2" id="KW-1185">Reference proteome</keyword>
<dbReference type="InterPro" id="IPR016477">
    <property type="entry name" value="Fructo-/Ketosamine-3-kinase"/>
</dbReference>
<dbReference type="SUPFAM" id="SSF56112">
    <property type="entry name" value="Protein kinase-like (PK-like)"/>
    <property type="match status" value="1"/>
</dbReference>
<dbReference type="GO" id="GO:0016301">
    <property type="term" value="F:kinase activity"/>
    <property type="evidence" value="ECO:0007669"/>
    <property type="project" value="UniProtKB-KW"/>
</dbReference>
<comment type="caution">
    <text evidence="1">The sequence shown here is derived from an EMBL/GenBank/DDBJ whole genome shotgun (WGS) entry which is preliminary data.</text>
</comment>
<dbReference type="Gene3D" id="3.90.1200.10">
    <property type="match status" value="1"/>
</dbReference>
<evidence type="ECO:0000313" key="2">
    <source>
        <dbReference type="Proteomes" id="UP001595945"/>
    </source>
</evidence>
<dbReference type="EMBL" id="JBHSHT010000001">
    <property type="protein sequence ID" value="MFC4823464.1"/>
    <property type="molecule type" value="Genomic_DNA"/>
</dbReference>
<protein>
    <submittedName>
        <fullName evidence="1">Fructosamine kinase family protein</fullName>
    </submittedName>
</protein>
<evidence type="ECO:0000313" key="1">
    <source>
        <dbReference type="EMBL" id="MFC4823464.1"/>
    </source>
</evidence>
<keyword evidence="1" id="KW-0808">Transferase</keyword>
<dbReference type="InterPro" id="IPR011009">
    <property type="entry name" value="Kinase-like_dom_sf"/>
</dbReference>
<keyword evidence="1" id="KW-0418">Kinase</keyword>
<dbReference type="PANTHER" id="PTHR12149">
    <property type="entry name" value="FRUCTOSAMINE 3 KINASE-RELATED PROTEIN"/>
    <property type="match status" value="1"/>
</dbReference>
<dbReference type="Pfam" id="PF03881">
    <property type="entry name" value="Fructosamin_kin"/>
    <property type="match status" value="1"/>
</dbReference>
<dbReference type="RefSeq" id="WP_254267065.1">
    <property type="nucleotide sequence ID" value="NZ_CP100400.1"/>
</dbReference>
<dbReference type="PANTHER" id="PTHR12149:SF8">
    <property type="entry name" value="PROTEIN-RIBULOSAMINE 3-KINASE"/>
    <property type="match status" value="1"/>
</dbReference>
<sequence>MSDRRTEPSVRTQVADALGVAAESAAELDGGEVGRVERVSLADGRTVAAKTGETPLTVEAFMLSVLADRGLPVPDVLHRSDDLLVMEYVEGDGEFTPAAERDVARHLAALHERRPRESGGAMGDAADGRFGFPRDTLTGPYRQPNPWTESWVAFFRDHRLRHFAETAAEAGVLPPELAERIDALAADLDSWLPDAPAASLLHGDAWANNIVVRDGRVRAFLDPASSFGHAEVELAYVDFVGSFGDAFFETYRDERGIDDGFEAGRREVYQLVPLLEHLLYFEDDGYAAEIGARLTELGY</sequence>
<name>A0ABD5PYC2_9EURY</name>
<gene>
    <name evidence="1" type="ORF">ACFO9K_04235</name>
</gene>
<dbReference type="Proteomes" id="UP001595945">
    <property type="component" value="Unassembled WGS sequence"/>
</dbReference>
<dbReference type="AlphaFoldDB" id="A0ABD5PYC2"/>
<accession>A0ABD5PYC2</accession>
<organism evidence="1 2">
    <name type="scientific">Halorussus aquaticus</name>
    <dbReference type="NCBI Taxonomy" id="2953748"/>
    <lineage>
        <taxon>Archaea</taxon>
        <taxon>Methanobacteriati</taxon>
        <taxon>Methanobacteriota</taxon>
        <taxon>Stenosarchaea group</taxon>
        <taxon>Halobacteria</taxon>
        <taxon>Halobacteriales</taxon>
        <taxon>Haladaptataceae</taxon>
        <taxon>Halorussus</taxon>
    </lineage>
</organism>
<reference evidence="1 2" key="1">
    <citation type="journal article" date="2019" name="Int. J. Syst. Evol. Microbiol.">
        <title>The Global Catalogue of Microorganisms (GCM) 10K type strain sequencing project: providing services to taxonomists for standard genome sequencing and annotation.</title>
        <authorList>
            <consortium name="The Broad Institute Genomics Platform"/>
            <consortium name="The Broad Institute Genome Sequencing Center for Infectious Disease"/>
            <person name="Wu L."/>
            <person name="Ma J."/>
        </authorList>
    </citation>
    <scope>NUCLEOTIDE SEQUENCE [LARGE SCALE GENOMIC DNA]</scope>
    <source>
        <strain evidence="1 2">XZYJ18</strain>
    </source>
</reference>